<dbReference type="Proteomes" id="UP000787635">
    <property type="component" value="Unassembled WGS sequence"/>
</dbReference>
<dbReference type="PANTHER" id="PTHR43877">
    <property type="entry name" value="AMINOALKYLPHOSPHONATE N-ACETYLTRANSFERASE-RELATED-RELATED"/>
    <property type="match status" value="1"/>
</dbReference>
<organism evidence="4 5">
    <name type="scientific">Falsiroseomonas selenitidurans</name>
    <dbReference type="NCBI Taxonomy" id="2716335"/>
    <lineage>
        <taxon>Bacteria</taxon>
        <taxon>Pseudomonadati</taxon>
        <taxon>Pseudomonadota</taxon>
        <taxon>Alphaproteobacteria</taxon>
        <taxon>Acetobacterales</taxon>
        <taxon>Roseomonadaceae</taxon>
        <taxon>Falsiroseomonas</taxon>
    </lineage>
</organism>
<keyword evidence="1" id="KW-0808">Transferase</keyword>
<dbReference type="SUPFAM" id="SSF55729">
    <property type="entry name" value="Acyl-CoA N-acyltransferases (Nat)"/>
    <property type="match status" value="1"/>
</dbReference>
<sequence>MLHKFRPDGAGQPAIRIERIVSLPAGFAELAADALGDGQRMLAVLEEDWHAGTLRFDGWGDALFAAHAGSALVGLCGLTRDPYLPEERVARLRRLYVLRAARRAGAGRALVAAVAAQAESCGYPRLRVRAPVSAFAFYESCGFLRAVGEPAATHTRQLGA</sequence>
<dbReference type="InterPro" id="IPR050832">
    <property type="entry name" value="Bact_Acetyltransf"/>
</dbReference>
<name>A0ABX1E2Y9_9PROT</name>
<feature type="domain" description="N-acetyltransferase" evidence="3">
    <location>
        <begin position="13"/>
        <end position="160"/>
    </location>
</feature>
<evidence type="ECO:0000256" key="1">
    <source>
        <dbReference type="ARBA" id="ARBA00022679"/>
    </source>
</evidence>
<evidence type="ECO:0000313" key="5">
    <source>
        <dbReference type="Proteomes" id="UP000787635"/>
    </source>
</evidence>
<dbReference type="InterPro" id="IPR016181">
    <property type="entry name" value="Acyl_CoA_acyltransferase"/>
</dbReference>
<proteinExistence type="predicted"/>
<reference evidence="4 5" key="1">
    <citation type="submission" date="2020-03" db="EMBL/GenBank/DDBJ databases">
        <title>Roseomonas selenitidurans sp. nov. isolated from urban soil.</title>
        <authorList>
            <person name="Liu H."/>
        </authorList>
    </citation>
    <scope>NUCLEOTIDE SEQUENCE [LARGE SCALE GENOMIC DNA]</scope>
    <source>
        <strain evidence="4 5">BU-1</strain>
    </source>
</reference>
<keyword evidence="2" id="KW-0012">Acyltransferase</keyword>
<protein>
    <submittedName>
        <fullName evidence="4">GNAT family N-acetyltransferase</fullName>
    </submittedName>
</protein>
<dbReference type="Gene3D" id="3.40.630.30">
    <property type="match status" value="1"/>
</dbReference>
<dbReference type="RefSeq" id="WP_168030635.1">
    <property type="nucleotide sequence ID" value="NZ_JAAVNE010000016.1"/>
</dbReference>
<evidence type="ECO:0000256" key="2">
    <source>
        <dbReference type="ARBA" id="ARBA00023315"/>
    </source>
</evidence>
<dbReference type="InterPro" id="IPR000182">
    <property type="entry name" value="GNAT_dom"/>
</dbReference>
<accession>A0ABX1E2Y9</accession>
<keyword evidence="5" id="KW-1185">Reference proteome</keyword>
<dbReference type="Pfam" id="PF13673">
    <property type="entry name" value="Acetyltransf_10"/>
    <property type="match status" value="1"/>
</dbReference>
<dbReference type="EMBL" id="JAAVNE010000016">
    <property type="protein sequence ID" value="NKC31535.1"/>
    <property type="molecule type" value="Genomic_DNA"/>
</dbReference>
<dbReference type="PROSITE" id="PS51186">
    <property type="entry name" value="GNAT"/>
    <property type="match status" value="1"/>
</dbReference>
<evidence type="ECO:0000313" key="4">
    <source>
        <dbReference type="EMBL" id="NKC31535.1"/>
    </source>
</evidence>
<evidence type="ECO:0000259" key="3">
    <source>
        <dbReference type="PROSITE" id="PS51186"/>
    </source>
</evidence>
<comment type="caution">
    <text evidence="4">The sequence shown here is derived from an EMBL/GenBank/DDBJ whole genome shotgun (WGS) entry which is preliminary data.</text>
</comment>
<gene>
    <name evidence="4" type="ORF">HEQ75_11755</name>
</gene>